<name>A0A077P851_XENBV</name>
<comment type="caution">
    <text evidence="1">The sequence shown here is derived from an EMBL/GenBank/DDBJ whole genome shotgun (WGS) entry which is preliminary data.</text>
</comment>
<dbReference type="HOGENOM" id="CLU_3142314_0_0_6"/>
<protein>
    <submittedName>
        <fullName evidence="1">Uncharacterized protein</fullName>
    </submittedName>
</protein>
<sequence>MPKFTNLQSPFFYKLFPYKKSTYKTIANGNKRVSHLAIVKLNGDVFIKD</sequence>
<dbReference type="Proteomes" id="UP000028483">
    <property type="component" value="Unassembled WGS sequence"/>
</dbReference>
<dbReference type="EMBL" id="CBSX010000156">
    <property type="protein sequence ID" value="CDH06693.1"/>
    <property type="molecule type" value="Genomic_DNA"/>
</dbReference>
<proteinExistence type="predicted"/>
<dbReference type="AlphaFoldDB" id="A0A077P851"/>
<evidence type="ECO:0000313" key="1">
    <source>
        <dbReference type="EMBL" id="CDH06693.1"/>
    </source>
</evidence>
<reference evidence="1" key="1">
    <citation type="submission" date="2013-07" db="EMBL/GenBank/DDBJ databases">
        <title>Sub-species coevolution in mutualistic symbiosis.</title>
        <authorList>
            <person name="Murfin K."/>
            <person name="Klassen J."/>
            <person name="Lee M."/>
            <person name="Forst S."/>
            <person name="Stock P."/>
            <person name="Goodrich-Blair H."/>
        </authorList>
    </citation>
    <scope>NUCLEOTIDE SEQUENCE [LARGE SCALE GENOMIC DNA]</scope>
    <source>
        <strain evidence="1">Oregonense</strain>
    </source>
</reference>
<accession>A0A077P851</accession>
<organism evidence="1">
    <name type="scientific">Xenorhabdus bovienii str. oregonense</name>
    <dbReference type="NCBI Taxonomy" id="1398202"/>
    <lineage>
        <taxon>Bacteria</taxon>
        <taxon>Pseudomonadati</taxon>
        <taxon>Pseudomonadota</taxon>
        <taxon>Gammaproteobacteria</taxon>
        <taxon>Enterobacterales</taxon>
        <taxon>Morganellaceae</taxon>
        <taxon>Xenorhabdus</taxon>
    </lineage>
</organism>
<gene>
    <name evidence="1" type="ORF">XBO1_2390041</name>
</gene>